<name>A0A437MPY9_9PROT</name>
<comment type="caution">
    <text evidence="2">The sequence shown here is derived from an EMBL/GenBank/DDBJ whole genome shotgun (WGS) entry which is preliminary data.</text>
</comment>
<keyword evidence="1" id="KW-0472">Membrane</keyword>
<dbReference type="OrthoDB" id="3078300at2"/>
<evidence type="ECO:0000313" key="2">
    <source>
        <dbReference type="EMBL" id="RVT99685.1"/>
    </source>
</evidence>
<feature type="transmembrane region" description="Helical" evidence="1">
    <location>
        <begin position="6"/>
        <end position="27"/>
    </location>
</feature>
<dbReference type="InterPro" id="IPR008407">
    <property type="entry name" value="Brnchd-chn_aa_trnsp_AzlD"/>
</dbReference>
<sequence length="100" mass="10422">MRLDVLLAILGMAAATYACRAGGYVVLRGRRPPRFVQAMLQHLPGCIFVAFILPGVVAQGPLHLAGAAAAVLCMALTRMLTLSIIVGVGTLWALVALLPA</sequence>
<protein>
    <submittedName>
        <fullName evidence="2">AzlD domain-containing protein</fullName>
    </submittedName>
</protein>
<reference evidence="2 3" key="1">
    <citation type="submission" date="2019-01" db="EMBL/GenBank/DDBJ databases">
        <authorList>
            <person name="Chen W.-M."/>
        </authorList>
    </citation>
    <scope>NUCLEOTIDE SEQUENCE [LARGE SCALE GENOMIC DNA]</scope>
    <source>
        <strain evidence="2 3">CCP-6</strain>
    </source>
</reference>
<dbReference type="PROSITE" id="PS51257">
    <property type="entry name" value="PROKAR_LIPOPROTEIN"/>
    <property type="match status" value="1"/>
</dbReference>
<dbReference type="EMBL" id="SACL01000001">
    <property type="protein sequence ID" value="RVT99685.1"/>
    <property type="molecule type" value="Genomic_DNA"/>
</dbReference>
<keyword evidence="1" id="KW-1133">Transmembrane helix</keyword>
<keyword evidence="1" id="KW-0812">Transmembrane</keyword>
<dbReference type="AlphaFoldDB" id="A0A437MPY9"/>
<dbReference type="Proteomes" id="UP000282957">
    <property type="component" value="Unassembled WGS sequence"/>
</dbReference>
<evidence type="ECO:0000313" key="3">
    <source>
        <dbReference type="Proteomes" id="UP000282957"/>
    </source>
</evidence>
<feature type="transmembrane region" description="Helical" evidence="1">
    <location>
        <begin position="39"/>
        <end position="58"/>
    </location>
</feature>
<proteinExistence type="predicted"/>
<organism evidence="2 3">
    <name type="scientific">Rhodovarius crocodyli</name>
    <dbReference type="NCBI Taxonomy" id="1979269"/>
    <lineage>
        <taxon>Bacteria</taxon>
        <taxon>Pseudomonadati</taxon>
        <taxon>Pseudomonadota</taxon>
        <taxon>Alphaproteobacteria</taxon>
        <taxon>Acetobacterales</taxon>
        <taxon>Roseomonadaceae</taxon>
        <taxon>Rhodovarius</taxon>
    </lineage>
</organism>
<accession>A0A437MPY9</accession>
<keyword evidence="3" id="KW-1185">Reference proteome</keyword>
<dbReference type="Pfam" id="PF05437">
    <property type="entry name" value="AzlD"/>
    <property type="match status" value="1"/>
</dbReference>
<feature type="transmembrane region" description="Helical" evidence="1">
    <location>
        <begin position="64"/>
        <end position="97"/>
    </location>
</feature>
<evidence type="ECO:0000256" key="1">
    <source>
        <dbReference type="SAM" id="Phobius"/>
    </source>
</evidence>
<gene>
    <name evidence="2" type="ORF">EOD42_04410</name>
</gene>